<evidence type="ECO:0000313" key="4">
    <source>
        <dbReference type="EMBL" id="GCE29989.1"/>
    </source>
</evidence>
<dbReference type="RefSeq" id="WP_126630163.1">
    <property type="nucleotide sequence ID" value="NZ_BIFT01000002.1"/>
</dbReference>
<gene>
    <name evidence="4" type="ORF">KDA_54730</name>
</gene>
<dbReference type="PANTHER" id="PTHR30137">
    <property type="entry name" value="LUCIFERASE-LIKE MONOOXYGENASE"/>
    <property type="match status" value="1"/>
</dbReference>
<organism evidence="4 5">
    <name type="scientific">Dictyobacter alpinus</name>
    <dbReference type="NCBI Taxonomy" id="2014873"/>
    <lineage>
        <taxon>Bacteria</taxon>
        <taxon>Bacillati</taxon>
        <taxon>Chloroflexota</taxon>
        <taxon>Ktedonobacteria</taxon>
        <taxon>Ktedonobacterales</taxon>
        <taxon>Dictyobacteraceae</taxon>
        <taxon>Dictyobacter</taxon>
    </lineage>
</organism>
<keyword evidence="1" id="KW-0560">Oxidoreductase</keyword>
<dbReference type="InterPro" id="IPR050766">
    <property type="entry name" value="Bact_Lucif_Oxidored"/>
</dbReference>
<evidence type="ECO:0000313" key="5">
    <source>
        <dbReference type="Proteomes" id="UP000287171"/>
    </source>
</evidence>
<evidence type="ECO:0000256" key="2">
    <source>
        <dbReference type="ARBA" id="ARBA00023033"/>
    </source>
</evidence>
<dbReference type="GO" id="GO:0016705">
    <property type="term" value="F:oxidoreductase activity, acting on paired donors, with incorporation or reduction of molecular oxygen"/>
    <property type="evidence" value="ECO:0007669"/>
    <property type="project" value="InterPro"/>
</dbReference>
<dbReference type="SUPFAM" id="SSF51679">
    <property type="entry name" value="Bacterial luciferase-like"/>
    <property type="match status" value="1"/>
</dbReference>
<proteinExistence type="predicted"/>
<dbReference type="AlphaFoldDB" id="A0A402BF74"/>
<dbReference type="Pfam" id="PF00296">
    <property type="entry name" value="Bac_luciferase"/>
    <property type="match status" value="1"/>
</dbReference>
<dbReference type="GO" id="GO:0005829">
    <property type="term" value="C:cytosol"/>
    <property type="evidence" value="ECO:0007669"/>
    <property type="project" value="TreeGrafter"/>
</dbReference>
<dbReference type="Proteomes" id="UP000287171">
    <property type="component" value="Unassembled WGS sequence"/>
</dbReference>
<reference evidence="5" key="1">
    <citation type="submission" date="2018-12" db="EMBL/GenBank/DDBJ databases">
        <title>Tengunoibacter tsumagoiensis gen. nov., sp. nov., Dictyobacter kobayashii sp. nov., D. alpinus sp. nov., and D. joshuensis sp. nov. and description of Dictyobacteraceae fam. nov. within the order Ktedonobacterales isolated from Tengu-no-mugimeshi.</title>
        <authorList>
            <person name="Wang C.M."/>
            <person name="Zheng Y."/>
            <person name="Sakai Y."/>
            <person name="Toyoda A."/>
            <person name="Minakuchi Y."/>
            <person name="Abe K."/>
            <person name="Yokota A."/>
            <person name="Yabe S."/>
        </authorList>
    </citation>
    <scope>NUCLEOTIDE SEQUENCE [LARGE SCALE GENOMIC DNA]</scope>
    <source>
        <strain evidence="5">Uno16</strain>
    </source>
</reference>
<evidence type="ECO:0000259" key="3">
    <source>
        <dbReference type="Pfam" id="PF00296"/>
    </source>
</evidence>
<dbReference type="OrthoDB" id="143323at2"/>
<dbReference type="InterPro" id="IPR011251">
    <property type="entry name" value="Luciferase-like_dom"/>
</dbReference>
<dbReference type="EMBL" id="BIFT01000002">
    <property type="protein sequence ID" value="GCE29989.1"/>
    <property type="molecule type" value="Genomic_DNA"/>
</dbReference>
<dbReference type="GO" id="GO:0004497">
    <property type="term" value="F:monooxygenase activity"/>
    <property type="evidence" value="ECO:0007669"/>
    <property type="project" value="UniProtKB-KW"/>
</dbReference>
<feature type="domain" description="Luciferase-like" evidence="3">
    <location>
        <begin position="1"/>
        <end position="290"/>
    </location>
</feature>
<evidence type="ECO:0000256" key="1">
    <source>
        <dbReference type="ARBA" id="ARBA00023002"/>
    </source>
</evidence>
<comment type="caution">
    <text evidence="4">The sequence shown here is derived from an EMBL/GenBank/DDBJ whole genome shotgun (WGS) entry which is preliminary data.</text>
</comment>
<protein>
    <submittedName>
        <fullName evidence="4">Luciferase</fullName>
    </submittedName>
</protein>
<keyword evidence="2" id="KW-0503">Monooxygenase</keyword>
<dbReference type="PANTHER" id="PTHR30137:SF8">
    <property type="entry name" value="BLR5498 PROTEIN"/>
    <property type="match status" value="1"/>
</dbReference>
<dbReference type="Gene3D" id="3.20.20.30">
    <property type="entry name" value="Luciferase-like domain"/>
    <property type="match status" value="1"/>
</dbReference>
<name>A0A402BF74_9CHLR</name>
<keyword evidence="5" id="KW-1185">Reference proteome</keyword>
<accession>A0A402BF74</accession>
<sequence length="328" mass="37229">MRFSLFYNFDILPGKSVPELYREIEAQAVAADALGFDAIWLAEHHFDLYGRMPDPLLYLARISAITRQIGLGTAIIEAPHYNPLRLAEDAGLLDILSNGRLRLGVGSGGANKPVEFAHFRIPIEQKSARTLEVIEILRQAFDTGRIDFEGEYYQYKGVEIQPRPVQNARQLLWLAAGNGTPEVAGELGCHLLVPRVGPVSRHQQIIRRYQETLGRKSGFVSVLRFVYAAETEREAQEQTRRTITRYAKYDCGIDWNGHTDTQEYLDLLNRLHAVIGTPDQIIGRLQQWQQEMPFEEVMCQLYAAGMQHEDSLRSLRLLGSEVLPRLQA</sequence>
<dbReference type="InterPro" id="IPR036661">
    <property type="entry name" value="Luciferase-like_sf"/>
</dbReference>